<keyword evidence="1" id="KW-0732">Signal</keyword>
<evidence type="ECO:0000256" key="1">
    <source>
        <dbReference type="SAM" id="SignalP"/>
    </source>
</evidence>
<keyword evidence="3" id="KW-1185">Reference proteome</keyword>
<feature type="chain" id="PRO_5029004082" description="DUF3105 domain-containing protein" evidence="1">
    <location>
        <begin position="24"/>
        <end position="206"/>
    </location>
</feature>
<reference evidence="2 3" key="1">
    <citation type="submission" date="2020-01" db="EMBL/GenBank/DDBJ databases">
        <title>Herbidospora sp. NEAU-GS84 nov., a novel actinomycete isolated from soil.</title>
        <authorList>
            <person name="Han L."/>
        </authorList>
    </citation>
    <scope>NUCLEOTIDE SEQUENCE [LARGE SCALE GENOMIC DNA]</scope>
    <source>
        <strain evidence="2 3">NEAU-GS84</strain>
    </source>
</reference>
<evidence type="ECO:0008006" key="4">
    <source>
        <dbReference type="Google" id="ProtNLM"/>
    </source>
</evidence>
<evidence type="ECO:0000313" key="2">
    <source>
        <dbReference type="EMBL" id="NAS20564.1"/>
    </source>
</evidence>
<sequence length="206" mass="21681">MLRLLISATLVLAGASASGGAAARDPWPHKWTVSVYLCGGTGLGVEEHCPEGAATPSQIDAATVAVASDPRITEARLVGPEEGAEGFEHTAEWSNAPDKTDWSSFIAAKDLPYSIEAEAVAEVVPEVLIEDFEKIPAVTNVYVWPVMYWSGRADVRVQMCGPATEEDLSCAGRGAATGAELAAVADHLRALPGDPIVYEETPAHAR</sequence>
<dbReference type="Proteomes" id="UP000479526">
    <property type="component" value="Unassembled WGS sequence"/>
</dbReference>
<accession>A0A7C9J9M8</accession>
<protein>
    <recommendedName>
        <fullName evidence="4">DUF3105 domain-containing protein</fullName>
    </recommendedName>
</protein>
<gene>
    <name evidence="2" type="ORF">GT755_02565</name>
</gene>
<organism evidence="2 3">
    <name type="scientific">Herbidospora solisilvae</name>
    <dbReference type="NCBI Taxonomy" id="2696284"/>
    <lineage>
        <taxon>Bacteria</taxon>
        <taxon>Bacillati</taxon>
        <taxon>Actinomycetota</taxon>
        <taxon>Actinomycetes</taxon>
        <taxon>Streptosporangiales</taxon>
        <taxon>Streptosporangiaceae</taxon>
        <taxon>Herbidospora</taxon>
    </lineage>
</organism>
<dbReference type="EMBL" id="WXEW01000001">
    <property type="protein sequence ID" value="NAS20564.1"/>
    <property type="molecule type" value="Genomic_DNA"/>
</dbReference>
<evidence type="ECO:0000313" key="3">
    <source>
        <dbReference type="Proteomes" id="UP000479526"/>
    </source>
</evidence>
<dbReference type="Gene3D" id="3.30.70.3040">
    <property type="match status" value="1"/>
</dbReference>
<dbReference type="RefSeq" id="WP_161478054.1">
    <property type="nucleotide sequence ID" value="NZ_WXEW01000001.1"/>
</dbReference>
<comment type="caution">
    <text evidence="2">The sequence shown here is derived from an EMBL/GenBank/DDBJ whole genome shotgun (WGS) entry which is preliminary data.</text>
</comment>
<feature type="signal peptide" evidence="1">
    <location>
        <begin position="1"/>
        <end position="23"/>
    </location>
</feature>
<name>A0A7C9J9M8_9ACTN</name>
<dbReference type="AlphaFoldDB" id="A0A7C9J9M8"/>
<proteinExistence type="predicted"/>